<dbReference type="RefSeq" id="WP_160334878.1">
    <property type="nucleotide sequence ID" value="NZ_WSRP01000010.1"/>
</dbReference>
<evidence type="ECO:0000256" key="1">
    <source>
        <dbReference type="SAM" id="Phobius"/>
    </source>
</evidence>
<dbReference type="Proteomes" id="UP000472580">
    <property type="component" value="Unassembled WGS sequence"/>
</dbReference>
<evidence type="ECO:0000313" key="2">
    <source>
        <dbReference type="EMBL" id="MVX56446.1"/>
    </source>
</evidence>
<evidence type="ECO:0000313" key="3">
    <source>
        <dbReference type="Proteomes" id="UP000472580"/>
    </source>
</evidence>
<dbReference type="InterPro" id="IPR007973">
    <property type="entry name" value="Pilus_assembly_TraE"/>
</dbReference>
<protein>
    <submittedName>
        <fullName evidence="2">Type IV conjugative transfer system protein TraE</fullName>
    </submittedName>
</protein>
<dbReference type="AlphaFoldDB" id="A0A6L6YFR6"/>
<feature type="transmembrane region" description="Helical" evidence="1">
    <location>
        <begin position="20"/>
        <end position="41"/>
    </location>
</feature>
<gene>
    <name evidence="2" type="primary">traE</name>
    <name evidence="2" type="ORF">E5987_04390</name>
</gene>
<dbReference type="Pfam" id="PF05309">
    <property type="entry name" value="TraE"/>
    <property type="match status" value="1"/>
</dbReference>
<proteinExistence type="predicted"/>
<keyword evidence="1" id="KW-0472">Membrane</keyword>
<keyword evidence="3" id="KW-1185">Reference proteome</keyword>
<dbReference type="EMBL" id="WSRP01000010">
    <property type="protein sequence ID" value="MVX56446.1"/>
    <property type="molecule type" value="Genomic_DNA"/>
</dbReference>
<comment type="caution">
    <text evidence="2">The sequence shown here is derived from an EMBL/GenBank/DDBJ whole genome shotgun (WGS) entry which is preliminary data.</text>
</comment>
<reference evidence="2 3" key="1">
    <citation type="submission" date="2019-12" db="EMBL/GenBank/DDBJ databases">
        <title>Microbes associate with the intestines of laboratory mice.</title>
        <authorList>
            <person name="Navarre W."/>
            <person name="Wong E."/>
        </authorList>
    </citation>
    <scope>NUCLEOTIDE SEQUENCE [LARGE SCALE GENOMIC DNA]</scope>
    <source>
        <strain evidence="2 3">NM82_D38</strain>
    </source>
</reference>
<sequence>MNVQEYVSEVSSRLALRTSVVYAFAASLVTNVVLAAGIASIERQERIIVLPAETTKSFWLDNKTVSADYLEQMSIFALQLALNNSPETFDYNVKKLLSYVAPEDRGETELQLVSQGRRLKASNASVHFMPESVEVRPAQLQAAVTGSIRQFIGNSKTSSMRKCWIVQFSYLGSRLWINTIQESDCRKPFEALSEDHKGEPS</sequence>
<keyword evidence="1" id="KW-0812">Transmembrane</keyword>
<name>A0A6L6YFR6_9BURK</name>
<organism evidence="2 3">
    <name type="scientific">Parasutterella muris</name>
    <dbReference type="NCBI Taxonomy" id="2565572"/>
    <lineage>
        <taxon>Bacteria</taxon>
        <taxon>Pseudomonadati</taxon>
        <taxon>Pseudomonadota</taxon>
        <taxon>Betaproteobacteria</taxon>
        <taxon>Burkholderiales</taxon>
        <taxon>Sutterellaceae</taxon>
        <taxon>Parasutterella</taxon>
    </lineage>
</organism>
<accession>A0A6L6YFR6</accession>
<keyword evidence="1" id="KW-1133">Transmembrane helix</keyword>
<dbReference type="NCBIfam" id="TIGR02761">
    <property type="entry name" value="TraE_TIGR"/>
    <property type="match status" value="1"/>
</dbReference>
<dbReference type="OrthoDB" id="5362036at2"/>